<dbReference type="Pfam" id="PF00229">
    <property type="entry name" value="TNF"/>
    <property type="match status" value="1"/>
</dbReference>
<dbReference type="OrthoDB" id="5980568at2759"/>
<evidence type="ECO:0000313" key="5">
    <source>
        <dbReference type="EMBL" id="RMX36821.1"/>
    </source>
</evidence>
<dbReference type="InterPro" id="IPR008160">
    <property type="entry name" value="Collagen"/>
</dbReference>
<dbReference type="InterPro" id="IPR008983">
    <property type="entry name" value="Tumour_necrosis_fac-like_dom"/>
</dbReference>
<dbReference type="Gene3D" id="1.20.5.320">
    <property type="entry name" value="6-Phosphogluconate Dehydrogenase, domain 3"/>
    <property type="match status" value="1"/>
</dbReference>
<evidence type="ECO:0000313" key="6">
    <source>
        <dbReference type="Proteomes" id="UP000275408"/>
    </source>
</evidence>
<evidence type="ECO:0000256" key="3">
    <source>
        <dbReference type="SAM" id="SignalP"/>
    </source>
</evidence>
<comment type="similarity">
    <text evidence="1">Belongs to the tumor necrosis factor family.</text>
</comment>
<feature type="chain" id="PRO_5018067623" description="THD domain-containing protein" evidence="3">
    <location>
        <begin position="25"/>
        <end position="380"/>
    </location>
</feature>
<dbReference type="InterPro" id="IPR006052">
    <property type="entry name" value="TNF_dom"/>
</dbReference>
<reference evidence="5 6" key="1">
    <citation type="journal article" date="2018" name="Sci. Rep.">
        <title>Comparative analysis of the Pocillopora damicornis genome highlights role of immune system in coral evolution.</title>
        <authorList>
            <person name="Cunning R."/>
            <person name="Bay R.A."/>
            <person name="Gillette P."/>
            <person name="Baker A.C."/>
            <person name="Traylor-Knowles N."/>
        </authorList>
    </citation>
    <scope>NUCLEOTIDE SEQUENCE [LARGE SCALE GENOMIC DNA]</scope>
    <source>
        <strain evidence="5">RSMAS</strain>
        <tissue evidence="5">Whole animal</tissue>
    </source>
</reference>
<name>A0A3M6T626_POCDA</name>
<dbReference type="Proteomes" id="UP000275408">
    <property type="component" value="Unassembled WGS sequence"/>
</dbReference>
<evidence type="ECO:0000259" key="4">
    <source>
        <dbReference type="Pfam" id="PF00229"/>
    </source>
</evidence>
<dbReference type="GO" id="GO:0006955">
    <property type="term" value="P:immune response"/>
    <property type="evidence" value="ECO:0007669"/>
    <property type="project" value="InterPro"/>
</dbReference>
<feature type="signal peptide" evidence="3">
    <location>
        <begin position="1"/>
        <end position="24"/>
    </location>
</feature>
<accession>A0A3M6T626</accession>
<protein>
    <recommendedName>
        <fullName evidence="4">THD domain-containing protein</fullName>
    </recommendedName>
</protein>
<feature type="compositionally biased region" description="Basic and acidic residues" evidence="2">
    <location>
        <begin position="190"/>
        <end position="211"/>
    </location>
</feature>
<dbReference type="EMBL" id="RCHS01004213">
    <property type="protein sequence ID" value="RMX36821.1"/>
    <property type="molecule type" value="Genomic_DNA"/>
</dbReference>
<gene>
    <name evidence="5" type="ORF">pdam_00000907</name>
</gene>
<feature type="region of interest" description="Disordered" evidence="2">
    <location>
        <begin position="91"/>
        <end position="115"/>
    </location>
</feature>
<dbReference type="Gene3D" id="2.60.120.40">
    <property type="match status" value="1"/>
</dbReference>
<proteinExistence type="inferred from homology"/>
<dbReference type="GO" id="GO:0005164">
    <property type="term" value="F:tumor necrosis factor receptor binding"/>
    <property type="evidence" value="ECO:0007669"/>
    <property type="project" value="InterPro"/>
</dbReference>
<feature type="region of interest" description="Disordered" evidence="2">
    <location>
        <begin position="187"/>
        <end position="259"/>
    </location>
</feature>
<dbReference type="Pfam" id="PF01391">
    <property type="entry name" value="Collagen"/>
    <property type="match status" value="1"/>
</dbReference>
<comment type="caution">
    <text evidence="5">The sequence shown here is derived from an EMBL/GenBank/DDBJ whole genome shotgun (WGS) entry which is preliminary data.</text>
</comment>
<evidence type="ECO:0000256" key="2">
    <source>
        <dbReference type="SAM" id="MobiDB-lite"/>
    </source>
</evidence>
<dbReference type="SUPFAM" id="SSF49842">
    <property type="entry name" value="TNF-like"/>
    <property type="match status" value="1"/>
</dbReference>
<feature type="compositionally biased region" description="Basic and acidic residues" evidence="2">
    <location>
        <begin position="92"/>
        <end position="112"/>
    </location>
</feature>
<dbReference type="GO" id="GO:0016020">
    <property type="term" value="C:membrane"/>
    <property type="evidence" value="ECO:0007669"/>
    <property type="project" value="InterPro"/>
</dbReference>
<feature type="domain" description="THD" evidence="4">
    <location>
        <begin position="275"/>
        <end position="318"/>
    </location>
</feature>
<evidence type="ECO:0000256" key="1">
    <source>
        <dbReference type="ARBA" id="ARBA00008670"/>
    </source>
</evidence>
<organism evidence="5 6">
    <name type="scientific">Pocillopora damicornis</name>
    <name type="common">Cauliflower coral</name>
    <name type="synonym">Millepora damicornis</name>
    <dbReference type="NCBI Taxonomy" id="46731"/>
    <lineage>
        <taxon>Eukaryota</taxon>
        <taxon>Metazoa</taxon>
        <taxon>Cnidaria</taxon>
        <taxon>Anthozoa</taxon>
        <taxon>Hexacorallia</taxon>
        <taxon>Scleractinia</taxon>
        <taxon>Astrocoeniina</taxon>
        <taxon>Pocilloporidae</taxon>
        <taxon>Pocillopora</taxon>
    </lineage>
</organism>
<keyword evidence="6" id="KW-1185">Reference proteome</keyword>
<keyword evidence="3" id="KW-0732">Signal</keyword>
<dbReference type="AlphaFoldDB" id="A0A3M6T626"/>
<sequence length="380" mass="41924">MMKFSNKFEVLLSLITASVLVVTGQRAKFNDNASETALGLTKLKAKELAANPSALIHEALHLVRRRRNIEPRYDDQVKRNIHDKIANLASKQRIEEGSSGTEREHSVDKRQLPEGLGMLKDYMGVAENSDRYHHFTAGPRNEDRSYIREKKSLHENDVISLSKSSQDEKPLNFNPMSLEDLIKKVAPLLKGKDGRDGKDGKDGRDGRDGPKGDPGYPGPPGPAGPSGSSKGCAEAYETRGVVTSSTTTNKEEKPSVHVTSDGKAFRFSDGLEYSRWCSECPTSHLAGGIKSTNTSLEIPRDGRYFVYCQFHFLQTDNDRTGFEILINGNIHLSKVVKGEEATYSGAVFVMKKSSIVTVRLLGHGTIEGDHTINFLGAYEL</sequence>